<dbReference type="EMBL" id="JAPDOB010000001">
    <property type="protein sequence ID" value="MCW3796991.1"/>
    <property type="molecule type" value="Genomic_DNA"/>
</dbReference>
<dbReference type="Proteomes" id="UP001526246">
    <property type="component" value="Unassembled WGS sequence"/>
</dbReference>
<keyword evidence="1" id="KW-0812">Transmembrane</keyword>
<evidence type="ECO:0000313" key="3">
    <source>
        <dbReference type="Proteomes" id="UP001526246"/>
    </source>
</evidence>
<sequence>MADLASPAFPYGQPRHLTLAPRGGGSSAGAAGRGFAAAAFAALLTATIALNAYRVGGVPIRGLAVIAVLGIATLAYLDVAKRVLEENLLLLGLAAGLATLGIFVSLVNGAPLLDVLRAVVEVHIQAAATIMVAAILARVAGARASAMIIVGVIGVSALVAVAQAMDIAAAWRFRRALGPLPTEAIEGLNFLDRRPVGLSFSPISLATHLCLALATFLAVRSKLRGLSSSADPLVVPAFLAFCAACIACATRSPILGGFIFLAAYTIQRRASWLILFLIVGAAVVYLAWPLLVGFIETAAPRVLRTDDNSAEARSTLVYYGLRLFADNPLGYGLTFAPMTMWQPYWADLYMMQAPQGTRENDLHNYLVNMVNIYGIGLLLFAPVMARLLWRSRATLIFFIPYLVHIFFHNYGPFYNDNVIWFVIAAIAAAASPHDEGGIAQRASRTAAFARPMRPIR</sequence>
<dbReference type="GO" id="GO:0016874">
    <property type="term" value="F:ligase activity"/>
    <property type="evidence" value="ECO:0007669"/>
    <property type="project" value="UniProtKB-KW"/>
</dbReference>
<dbReference type="RefSeq" id="WP_264881036.1">
    <property type="nucleotide sequence ID" value="NZ_JAPDOB010000001.1"/>
</dbReference>
<evidence type="ECO:0000256" key="1">
    <source>
        <dbReference type="SAM" id="Phobius"/>
    </source>
</evidence>
<accession>A0ABT3JDU6</accession>
<keyword evidence="3" id="KW-1185">Reference proteome</keyword>
<feature type="transmembrane region" description="Helical" evidence="1">
    <location>
        <begin position="89"/>
        <end position="110"/>
    </location>
</feature>
<name>A0ABT3JDU6_9SPHN</name>
<feature type="transmembrane region" description="Helical" evidence="1">
    <location>
        <begin position="362"/>
        <end position="381"/>
    </location>
</feature>
<feature type="transmembrane region" description="Helical" evidence="1">
    <location>
        <begin position="393"/>
        <end position="411"/>
    </location>
</feature>
<keyword evidence="1" id="KW-0472">Membrane</keyword>
<organism evidence="2 3">
    <name type="scientific">Sphingomonas arvum</name>
    <dbReference type="NCBI Taxonomy" id="2992113"/>
    <lineage>
        <taxon>Bacteria</taxon>
        <taxon>Pseudomonadati</taxon>
        <taxon>Pseudomonadota</taxon>
        <taxon>Alphaproteobacteria</taxon>
        <taxon>Sphingomonadales</taxon>
        <taxon>Sphingomonadaceae</taxon>
        <taxon>Sphingomonas</taxon>
    </lineage>
</organism>
<feature type="transmembrane region" description="Helical" evidence="1">
    <location>
        <begin position="59"/>
        <end position="77"/>
    </location>
</feature>
<feature type="transmembrane region" description="Helical" evidence="1">
    <location>
        <begin position="122"/>
        <end position="141"/>
    </location>
</feature>
<gene>
    <name evidence="2" type="ORF">OMW55_04120</name>
</gene>
<comment type="caution">
    <text evidence="2">The sequence shown here is derived from an EMBL/GenBank/DDBJ whole genome shotgun (WGS) entry which is preliminary data.</text>
</comment>
<feature type="transmembrane region" description="Helical" evidence="1">
    <location>
        <begin position="35"/>
        <end position="53"/>
    </location>
</feature>
<feature type="transmembrane region" description="Helical" evidence="1">
    <location>
        <begin position="233"/>
        <end position="266"/>
    </location>
</feature>
<keyword evidence="1" id="KW-1133">Transmembrane helix</keyword>
<feature type="transmembrane region" description="Helical" evidence="1">
    <location>
        <begin position="148"/>
        <end position="171"/>
    </location>
</feature>
<keyword evidence="2" id="KW-0436">Ligase</keyword>
<proteinExistence type="predicted"/>
<reference evidence="2 3" key="1">
    <citation type="submission" date="2022-10" db="EMBL/GenBank/DDBJ databases">
        <title>Sphingomonas sp.</title>
        <authorList>
            <person name="Jin C."/>
        </authorList>
    </citation>
    <scope>NUCLEOTIDE SEQUENCE [LARGE SCALE GENOMIC DNA]</scope>
    <source>
        <strain evidence="2 3">BN140010</strain>
    </source>
</reference>
<feature type="transmembrane region" description="Helical" evidence="1">
    <location>
        <begin position="272"/>
        <end position="295"/>
    </location>
</feature>
<evidence type="ECO:0000313" key="2">
    <source>
        <dbReference type="EMBL" id="MCW3796991.1"/>
    </source>
</evidence>
<protein>
    <submittedName>
        <fullName evidence="2">O-antigen ligase family protein</fullName>
    </submittedName>
</protein>
<feature type="transmembrane region" description="Helical" evidence="1">
    <location>
        <begin position="200"/>
        <end position="221"/>
    </location>
</feature>